<dbReference type="InterPro" id="IPR023393">
    <property type="entry name" value="START-like_dom_sf"/>
</dbReference>
<comment type="caution">
    <text evidence="1">The sequence shown here is derived from an EMBL/GenBank/DDBJ whole genome shotgun (WGS) entry which is preliminary data.</text>
</comment>
<dbReference type="SUPFAM" id="SSF55961">
    <property type="entry name" value="Bet v1-like"/>
    <property type="match status" value="1"/>
</dbReference>
<dbReference type="Proteomes" id="UP000314011">
    <property type="component" value="Unassembled WGS sequence"/>
</dbReference>
<dbReference type="Pfam" id="PF10604">
    <property type="entry name" value="Polyketide_cyc2"/>
    <property type="match status" value="1"/>
</dbReference>
<dbReference type="RefSeq" id="WP_140195866.1">
    <property type="nucleotide sequence ID" value="NZ_CP065915.1"/>
</dbReference>
<dbReference type="Gene3D" id="3.30.530.20">
    <property type="match status" value="1"/>
</dbReference>
<gene>
    <name evidence="1" type="ORF">FHY64_13995</name>
</gene>
<dbReference type="EMBL" id="VFFF01000002">
    <property type="protein sequence ID" value="TNY31141.1"/>
    <property type="molecule type" value="Genomic_DNA"/>
</dbReference>
<name>A0A5C5G8U1_9RHOB</name>
<organism evidence="1 2">
    <name type="scientific">Pelagovum pacificum</name>
    <dbReference type="NCBI Taxonomy" id="2588711"/>
    <lineage>
        <taxon>Bacteria</taxon>
        <taxon>Pseudomonadati</taxon>
        <taxon>Pseudomonadota</taxon>
        <taxon>Alphaproteobacteria</taxon>
        <taxon>Rhodobacterales</taxon>
        <taxon>Paracoccaceae</taxon>
        <taxon>Pelagovum</taxon>
    </lineage>
</organism>
<keyword evidence="2" id="KW-1185">Reference proteome</keyword>
<accession>A0A5C5G8U1</accession>
<proteinExistence type="predicted"/>
<evidence type="ECO:0000313" key="2">
    <source>
        <dbReference type="Proteomes" id="UP000314011"/>
    </source>
</evidence>
<reference evidence="1 2" key="1">
    <citation type="submission" date="2019-06" db="EMBL/GenBank/DDBJ databases">
        <title>Genome of new Rhodobacteraceae sp. SM1903.</title>
        <authorList>
            <person name="Ren X."/>
        </authorList>
    </citation>
    <scope>NUCLEOTIDE SEQUENCE [LARGE SCALE GENOMIC DNA]</scope>
    <source>
        <strain evidence="1 2">SM1903</strain>
    </source>
</reference>
<protein>
    <recommendedName>
        <fullName evidence="3">SRPBCC family protein</fullName>
    </recommendedName>
</protein>
<evidence type="ECO:0008006" key="3">
    <source>
        <dbReference type="Google" id="ProtNLM"/>
    </source>
</evidence>
<dbReference type="AlphaFoldDB" id="A0A5C5G8U1"/>
<evidence type="ECO:0000313" key="1">
    <source>
        <dbReference type="EMBL" id="TNY31141.1"/>
    </source>
</evidence>
<dbReference type="OrthoDB" id="156693at2"/>
<sequence length="153" mass="16608">MSIFEIDRRAPVRAGAEVVVAAPRAAVWSVLSDIPAWPLWCPGVEGVWIESEVAQGTQFDLMIGGQQIRARLATVEPESSLGWRGNGVTRQERVLWSLSDVAGGTRVQVEASVGGLWPRIWRTAVHRELSRMVEGWCQNLASESVPTASGCAA</sequence>
<dbReference type="InterPro" id="IPR019587">
    <property type="entry name" value="Polyketide_cyclase/dehydratase"/>
</dbReference>